<name>A0AAV7NYY2_PLEWA</name>
<feature type="region of interest" description="Disordered" evidence="1">
    <location>
        <begin position="1"/>
        <end position="54"/>
    </location>
</feature>
<protein>
    <submittedName>
        <fullName evidence="2">Uncharacterized protein</fullName>
    </submittedName>
</protein>
<evidence type="ECO:0000256" key="1">
    <source>
        <dbReference type="SAM" id="MobiDB-lite"/>
    </source>
</evidence>
<dbReference type="Proteomes" id="UP001066276">
    <property type="component" value="Chromosome 8"/>
</dbReference>
<dbReference type="EMBL" id="JANPWB010000012">
    <property type="protein sequence ID" value="KAJ1121251.1"/>
    <property type="molecule type" value="Genomic_DNA"/>
</dbReference>
<sequence>ETLNNPQRRIDYLTRVLTSTDPETPRRRETKRHSTPEARRESTRGSREGRDGSVTCPCTCTDHLALCWQRSLSITWLLWRRRRTDGATLPQ</sequence>
<proteinExistence type="predicted"/>
<organism evidence="2 3">
    <name type="scientific">Pleurodeles waltl</name>
    <name type="common">Iberian ribbed newt</name>
    <dbReference type="NCBI Taxonomy" id="8319"/>
    <lineage>
        <taxon>Eukaryota</taxon>
        <taxon>Metazoa</taxon>
        <taxon>Chordata</taxon>
        <taxon>Craniata</taxon>
        <taxon>Vertebrata</taxon>
        <taxon>Euteleostomi</taxon>
        <taxon>Amphibia</taxon>
        <taxon>Batrachia</taxon>
        <taxon>Caudata</taxon>
        <taxon>Salamandroidea</taxon>
        <taxon>Salamandridae</taxon>
        <taxon>Pleurodelinae</taxon>
        <taxon>Pleurodeles</taxon>
    </lineage>
</organism>
<keyword evidence="3" id="KW-1185">Reference proteome</keyword>
<comment type="caution">
    <text evidence="2">The sequence shown here is derived from an EMBL/GenBank/DDBJ whole genome shotgun (WGS) entry which is preliminary data.</text>
</comment>
<gene>
    <name evidence="2" type="ORF">NDU88_009369</name>
</gene>
<feature type="non-terminal residue" evidence="2">
    <location>
        <position position="1"/>
    </location>
</feature>
<evidence type="ECO:0000313" key="3">
    <source>
        <dbReference type="Proteomes" id="UP001066276"/>
    </source>
</evidence>
<feature type="compositionally biased region" description="Basic and acidic residues" evidence="1">
    <location>
        <begin position="23"/>
        <end position="51"/>
    </location>
</feature>
<evidence type="ECO:0000313" key="2">
    <source>
        <dbReference type="EMBL" id="KAJ1121251.1"/>
    </source>
</evidence>
<dbReference type="AlphaFoldDB" id="A0AAV7NYY2"/>
<accession>A0AAV7NYY2</accession>
<reference evidence="2" key="1">
    <citation type="journal article" date="2022" name="bioRxiv">
        <title>Sequencing and chromosome-scale assembly of the giantPleurodeles waltlgenome.</title>
        <authorList>
            <person name="Brown T."/>
            <person name="Elewa A."/>
            <person name="Iarovenko S."/>
            <person name="Subramanian E."/>
            <person name="Araus A.J."/>
            <person name="Petzold A."/>
            <person name="Susuki M."/>
            <person name="Suzuki K.-i.T."/>
            <person name="Hayashi T."/>
            <person name="Toyoda A."/>
            <person name="Oliveira C."/>
            <person name="Osipova E."/>
            <person name="Leigh N.D."/>
            <person name="Simon A."/>
            <person name="Yun M.H."/>
        </authorList>
    </citation>
    <scope>NUCLEOTIDE SEQUENCE</scope>
    <source>
        <strain evidence="2">20211129_DDA</strain>
        <tissue evidence="2">Liver</tissue>
    </source>
</reference>